<feature type="transmembrane region" description="Helical" evidence="9">
    <location>
        <begin position="177"/>
        <end position="202"/>
    </location>
</feature>
<comment type="subcellular location">
    <subcellularLocation>
        <location evidence="1 8">Cell membrane</location>
        <topology evidence="1 8">Multi-pass membrane protein</topology>
    </subcellularLocation>
</comment>
<feature type="transmembrane region" description="Helical" evidence="9">
    <location>
        <begin position="247"/>
        <end position="264"/>
    </location>
</feature>
<dbReference type="FunFam" id="1.10.3470.10:FF:000003">
    <property type="entry name" value="Iron ABC transporter permease SitD"/>
    <property type="match status" value="1"/>
</dbReference>
<dbReference type="PANTHER" id="PTHR30477">
    <property type="entry name" value="ABC-TRANSPORTER METAL-BINDING PROTEIN"/>
    <property type="match status" value="1"/>
</dbReference>
<evidence type="ECO:0000256" key="3">
    <source>
        <dbReference type="ARBA" id="ARBA00022448"/>
    </source>
</evidence>
<dbReference type="SUPFAM" id="SSF47979">
    <property type="entry name" value="Iron-dependent repressor protein, dimerization domain"/>
    <property type="match status" value="1"/>
</dbReference>
<keyword evidence="3 8" id="KW-0813">Transport</keyword>
<evidence type="ECO:0000313" key="13">
    <source>
        <dbReference type="Proteomes" id="UP001218638"/>
    </source>
</evidence>
<evidence type="ECO:0000313" key="12">
    <source>
        <dbReference type="EMBL" id="WED67164.1"/>
    </source>
</evidence>
<keyword evidence="10" id="KW-0732">Signal</keyword>
<dbReference type="GO" id="GO:0046983">
    <property type="term" value="F:protein dimerization activity"/>
    <property type="evidence" value="ECO:0007669"/>
    <property type="project" value="InterPro"/>
</dbReference>
<dbReference type="GO" id="GO:0043190">
    <property type="term" value="C:ATP-binding cassette (ABC) transporter complex"/>
    <property type="evidence" value="ECO:0007669"/>
    <property type="project" value="InterPro"/>
</dbReference>
<keyword evidence="4" id="KW-1003">Cell membrane</keyword>
<evidence type="ECO:0000256" key="10">
    <source>
        <dbReference type="SAM" id="SignalP"/>
    </source>
</evidence>
<feature type="transmembrane region" description="Helical" evidence="9">
    <location>
        <begin position="297"/>
        <end position="316"/>
    </location>
</feature>
<reference evidence="12" key="1">
    <citation type="submission" date="2023-03" db="EMBL/GenBank/DDBJ databases">
        <title>Lomoglobus Profundus gen. nov., sp. nov., a novel member of the phylum Verrucomicrobia, isolated from deep-marine sediment of South China Sea.</title>
        <authorList>
            <person name="Ahmad T."/>
            <person name="Ishaq S.E."/>
            <person name="Wang F."/>
        </authorList>
    </citation>
    <scope>NUCLEOTIDE SEQUENCE</scope>
    <source>
        <strain evidence="12">LMO-M01</strain>
    </source>
</reference>
<dbReference type="InterPro" id="IPR036388">
    <property type="entry name" value="WH-like_DNA-bd_sf"/>
</dbReference>
<dbReference type="PANTHER" id="PTHR30477:SF3">
    <property type="entry name" value="METAL TRANSPORT SYSTEM MEMBRANE PROTEIN CT_069-RELATED"/>
    <property type="match status" value="1"/>
</dbReference>
<name>A0AAF0CS99_9BACT</name>
<proteinExistence type="inferred from homology"/>
<keyword evidence="13" id="KW-1185">Reference proteome</keyword>
<dbReference type="KEGG" id="slom:PXH66_09900"/>
<dbReference type="Pfam" id="PF00950">
    <property type="entry name" value="ABC-3"/>
    <property type="match status" value="1"/>
</dbReference>
<evidence type="ECO:0000259" key="11">
    <source>
        <dbReference type="Pfam" id="PF02742"/>
    </source>
</evidence>
<feature type="signal peptide" evidence="10">
    <location>
        <begin position="1"/>
        <end position="27"/>
    </location>
</feature>
<evidence type="ECO:0000256" key="2">
    <source>
        <dbReference type="ARBA" id="ARBA00008034"/>
    </source>
</evidence>
<dbReference type="InterPro" id="IPR001626">
    <property type="entry name" value="ABC_TroCD"/>
</dbReference>
<dbReference type="InterPro" id="IPR037294">
    <property type="entry name" value="ABC_BtuC-like"/>
</dbReference>
<dbReference type="AlphaFoldDB" id="A0AAF0CS99"/>
<comment type="similarity">
    <text evidence="2 8">Belongs to the ABC-3 integral membrane protein family.</text>
</comment>
<dbReference type="CDD" id="cd06550">
    <property type="entry name" value="TM_ABC_iron-siderophores_like"/>
    <property type="match status" value="1"/>
</dbReference>
<feature type="transmembrane region" description="Helical" evidence="9">
    <location>
        <begin position="223"/>
        <end position="241"/>
    </location>
</feature>
<evidence type="ECO:0000256" key="5">
    <source>
        <dbReference type="ARBA" id="ARBA00022692"/>
    </source>
</evidence>
<dbReference type="GO" id="GO:0003700">
    <property type="term" value="F:DNA-binding transcription factor activity"/>
    <property type="evidence" value="ECO:0007669"/>
    <property type="project" value="InterPro"/>
</dbReference>
<feature type="transmembrane region" description="Helical" evidence="9">
    <location>
        <begin position="107"/>
        <end position="127"/>
    </location>
</feature>
<protein>
    <submittedName>
        <fullName evidence="12">Metal ABC transporter permease</fullName>
    </submittedName>
</protein>
<keyword evidence="6 9" id="KW-1133">Transmembrane helix</keyword>
<feature type="chain" id="PRO_5042237415" evidence="10">
    <location>
        <begin position="28"/>
        <end position="490"/>
    </location>
</feature>
<dbReference type="SMART" id="SM00529">
    <property type="entry name" value="HTH_DTXR"/>
    <property type="match status" value="1"/>
</dbReference>
<evidence type="ECO:0000256" key="7">
    <source>
        <dbReference type="ARBA" id="ARBA00023136"/>
    </source>
</evidence>
<evidence type="ECO:0000256" key="4">
    <source>
        <dbReference type="ARBA" id="ARBA00022475"/>
    </source>
</evidence>
<dbReference type="InterPro" id="IPR036421">
    <property type="entry name" value="Fe_dep_repressor_sf"/>
</dbReference>
<accession>A0AAF0CS99</accession>
<evidence type="ECO:0000256" key="8">
    <source>
        <dbReference type="RuleBase" id="RU003943"/>
    </source>
</evidence>
<dbReference type="GO" id="GO:0071281">
    <property type="term" value="P:cellular response to iron ion"/>
    <property type="evidence" value="ECO:0007669"/>
    <property type="project" value="UniProtKB-ARBA"/>
</dbReference>
<dbReference type="RefSeq" id="WP_330931427.1">
    <property type="nucleotide sequence ID" value="NZ_CP119075.1"/>
</dbReference>
<dbReference type="Gene3D" id="1.10.3470.10">
    <property type="entry name" value="ABC transporter involved in vitamin B12 uptake, BtuC"/>
    <property type="match status" value="1"/>
</dbReference>
<dbReference type="Proteomes" id="UP001218638">
    <property type="component" value="Chromosome"/>
</dbReference>
<feature type="transmembrane region" description="Helical" evidence="9">
    <location>
        <begin position="139"/>
        <end position="157"/>
    </location>
</feature>
<feature type="domain" description="Iron dependent repressor metal binding and dimerisation" evidence="11">
    <location>
        <begin position="397"/>
        <end position="465"/>
    </location>
</feature>
<evidence type="ECO:0000256" key="9">
    <source>
        <dbReference type="SAM" id="Phobius"/>
    </source>
</evidence>
<dbReference type="SUPFAM" id="SSF81345">
    <property type="entry name" value="ABC transporter involved in vitamin B12 uptake, BtuC"/>
    <property type="match status" value="1"/>
</dbReference>
<feature type="transmembrane region" description="Helical" evidence="9">
    <location>
        <begin position="81"/>
        <end position="101"/>
    </location>
</feature>
<dbReference type="GO" id="GO:0055085">
    <property type="term" value="P:transmembrane transport"/>
    <property type="evidence" value="ECO:0007669"/>
    <property type="project" value="InterPro"/>
</dbReference>
<dbReference type="Gene3D" id="1.10.10.10">
    <property type="entry name" value="Winged helix-like DNA-binding domain superfamily/Winged helix DNA-binding domain"/>
    <property type="match status" value="1"/>
</dbReference>
<keyword evidence="5 8" id="KW-0812">Transmembrane</keyword>
<feature type="transmembrane region" description="Helical" evidence="9">
    <location>
        <begin position="51"/>
        <end position="74"/>
    </location>
</feature>
<evidence type="ECO:0000256" key="6">
    <source>
        <dbReference type="ARBA" id="ARBA00022989"/>
    </source>
</evidence>
<sequence length="490" mass="52856">MILRRQLWRRVALLLLLVVGTSNLAHAASVQSLADTNWWDQLLRFLSFRDAALRYALAGSILLGLSCGLLGSFIVVRRMALVGDALSHAVLPGVALGFLWGMTKDPLAIFVGAVVAGLAGTALVTALTRTTRLKEDTALGLVLASFFAAGICLVTMIQRLPTGNKSGLDKFLFGQAAALGADDITLMAVVTTVAVVLVTLFYKELLATSFDEGFARSSGIPSAWVHHGLMLVLAAATVIALQAVGVVLVSAMLITPAATAYLLTDRLHRMLLLASGFGILAGAAGAFFSFIGRGLPTGPLMVIGASTVFAGAYFLAPRHGVVARWWRHRQSAARTSRENTLKALYHVWEDDGFRDVGVTLSALAERRRETIEEALSRSGNLMRHGLATVDRDVVYFTPEGRQRAAEIVRNHRLWELYLTNSANIAPDHVHEDAEKIEHVLGETVVRELERRLNYATVDPHGKAIPGPRDIHFDAATRAGGEKTNTGGTRE</sequence>
<dbReference type="Pfam" id="PF02742">
    <property type="entry name" value="Fe_dep_repr_C"/>
    <property type="match status" value="1"/>
</dbReference>
<dbReference type="GO" id="GO:0010043">
    <property type="term" value="P:response to zinc ion"/>
    <property type="evidence" value="ECO:0007669"/>
    <property type="project" value="TreeGrafter"/>
</dbReference>
<evidence type="ECO:0000256" key="1">
    <source>
        <dbReference type="ARBA" id="ARBA00004651"/>
    </source>
</evidence>
<gene>
    <name evidence="12" type="ORF">PXH66_09900</name>
</gene>
<dbReference type="EMBL" id="CP119075">
    <property type="protein sequence ID" value="WED67164.1"/>
    <property type="molecule type" value="Genomic_DNA"/>
</dbReference>
<feature type="transmembrane region" description="Helical" evidence="9">
    <location>
        <begin position="271"/>
        <end position="291"/>
    </location>
</feature>
<dbReference type="GO" id="GO:0046914">
    <property type="term" value="F:transition metal ion binding"/>
    <property type="evidence" value="ECO:0007669"/>
    <property type="project" value="InterPro"/>
</dbReference>
<dbReference type="InterPro" id="IPR001367">
    <property type="entry name" value="Fe_dep_repressor"/>
</dbReference>
<keyword evidence="7 9" id="KW-0472">Membrane</keyword>
<dbReference type="InterPro" id="IPR022689">
    <property type="entry name" value="Iron_dep_repressor"/>
</dbReference>
<organism evidence="12 13">
    <name type="scientific">Synoicihabitans lomoniglobus</name>
    <dbReference type="NCBI Taxonomy" id="2909285"/>
    <lineage>
        <taxon>Bacteria</taxon>
        <taxon>Pseudomonadati</taxon>
        <taxon>Verrucomicrobiota</taxon>
        <taxon>Opitutia</taxon>
        <taxon>Opitutales</taxon>
        <taxon>Opitutaceae</taxon>
        <taxon>Synoicihabitans</taxon>
    </lineage>
</organism>